<sequence>MSASAGNFVLPRCRPIDAIIPPGRPDGRVTSSLHRSVPATAIRLGGRKGKIRPLQAPTQRLTFPLCGKDAPSGSRPPFWQRETRDGDAHSSGLARLGARTLAGALARPDGQDRAGAPARLEPSGPRRLARRGRQGDRTASQSHPGRTQPRRHPDRPPGQPLSRAADRRRAAGGAGRRRQPGGRPARPRLLRADSDRTVRLPGHRRRQPQRSLDAGRPRPHPRPHVGSRICRCRPRRPYQRRHRPRRLAGRTAAARPPDERGAAPVAGARQRFLRRRGAQGDFPAGRRRELKMRGGGDLKNTKSVAYPVDMLEWPPDAGAAADLRGACP</sequence>
<organism evidence="2">
    <name type="scientific">uncultured Pleomorphomonas sp</name>
    <dbReference type="NCBI Taxonomy" id="442121"/>
    <lineage>
        <taxon>Bacteria</taxon>
        <taxon>Pseudomonadati</taxon>
        <taxon>Pseudomonadota</taxon>
        <taxon>Alphaproteobacteria</taxon>
        <taxon>Hyphomicrobiales</taxon>
        <taxon>Pleomorphomonadaceae</taxon>
        <taxon>Pleomorphomonas</taxon>
        <taxon>environmental samples</taxon>
    </lineage>
</organism>
<evidence type="ECO:0000256" key="1">
    <source>
        <dbReference type="SAM" id="MobiDB-lite"/>
    </source>
</evidence>
<dbReference type="AlphaFoldDB" id="A0A212LHD2"/>
<reference evidence="2" key="1">
    <citation type="submission" date="2016-08" db="EMBL/GenBank/DDBJ databases">
        <authorList>
            <person name="Seilhamer J.J."/>
        </authorList>
    </citation>
    <scope>NUCLEOTIDE SEQUENCE</scope>
    <source>
        <strain evidence="2">86</strain>
    </source>
</reference>
<proteinExistence type="predicted"/>
<feature type="region of interest" description="Disordered" evidence="1">
    <location>
        <begin position="105"/>
        <end position="266"/>
    </location>
</feature>
<gene>
    <name evidence="2" type="ORF">KL86PLE_40713</name>
</gene>
<evidence type="ECO:0000313" key="2">
    <source>
        <dbReference type="EMBL" id="SCM76908.1"/>
    </source>
</evidence>
<feature type="region of interest" description="Disordered" evidence="1">
    <location>
        <begin position="64"/>
        <end position="91"/>
    </location>
</feature>
<dbReference type="EMBL" id="FMJD01000008">
    <property type="protein sequence ID" value="SCM76908.1"/>
    <property type="molecule type" value="Genomic_DNA"/>
</dbReference>
<feature type="compositionally biased region" description="Basic residues" evidence="1">
    <location>
        <begin position="217"/>
        <end position="248"/>
    </location>
</feature>
<feature type="compositionally biased region" description="Basic residues" evidence="1">
    <location>
        <begin position="175"/>
        <end position="189"/>
    </location>
</feature>
<protein>
    <submittedName>
        <fullName evidence="2">Uncharacterized protein</fullName>
    </submittedName>
</protein>
<accession>A0A212LHD2</accession>
<name>A0A212LHD2_9HYPH</name>